<comment type="caution">
    <text evidence="1">The sequence shown here is derived from an EMBL/GenBank/DDBJ whole genome shotgun (WGS) entry which is preliminary data.</text>
</comment>
<evidence type="ECO:0000313" key="2">
    <source>
        <dbReference type="Proteomes" id="UP001151760"/>
    </source>
</evidence>
<keyword evidence="2" id="KW-1185">Reference proteome</keyword>
<dbReference type="EMBL" id="BQNB010017471">
    <property type="protein sequence ID" value="GJT63560.1"/>
    <property type="molecule type" value="Genomic_DNA"/>
</dbReference>
<proteinExistence type="predicted"/>
<name>A0ABQ5FJM3_9ASTR</name>
<reference evidence="1" key="1">
    <citation type="journal article" date="2022" name="Int. J. Mol. Sci.">
        <title>Draft Genome of Tanacetum Coccineum: Genomic Comparison of Closely Related Tanacetum-Family Plants.</title>
        <authorList>
            <person name="Yamashiro T."/>
            <person name="Shiraishi A."/>
            <person name="Nakayama K."/>
            <person name="Satake H."/>
        </authorList>
    </citation>
    <scope>NUCLEOTIDE SEQUENCE</scope>
</reference>
<protein>
    <submittedName>
        <fullName evidence="1">Uncharacterized protein</fullName>
    </submittedName>
</protein>
<dbReference type="Proteomes" id="UP001151760">
    <property type="component" value="Unassembled WGS sequence"/>
</dbReference>
<sequence length="108" mass="12615">MDSQRVDLLMGDRMTLQETVLIVEEEAYASQRLGSSGTLIQTQHQVHETRSQMQQAKMAELRETDHRRQAQMVETLCVMRDMRREMDDMQAELLALQEHSEDSSCQHH</sequence>
<organism evidence="1 2">
    <name type="scientific">Tanacetum coccineum</name>
    <dbReference type="NCBI Taxonomy" id="301880"/>
    <lineage>
        <taxon>Eukaryota</taxon>
        <taxon>Viridiplantae</taxon>
        <taxon>Streptophyta</taxon>
        <taxon>Embryophyta</taxon>
        <taxon>Tracheophyta</taxon>
        <taxon>Spermatophyta</taxon>
        <taxon>Magnoliopsida</taxon>
        <taxon>eudicotyledons</taxon>
        <taxon>Gunneridae</taxon>
        <taxon>Pentapetalae</taxon>
        <taxon>asterids</taxon>
        <taxon>campanulids</taxon>
        <taxon>Asterales</taxon>
        <taxon>Asteraceae</taxon>
        <taxon>Asteroideae</taxon>
        <taxon>Anthemideae</taxon>
        <taxon>Anthemidinae</taxon>
        <taxon>Tanacetum</taxon>
    </lineage>
</organism>
<accession>A0ABQ5FJM3</accession>
<evidence type="ECO:0000313" key="1">
    <source>
        <dbReference type="EMBL" id="GJT63560.1"/>
    </source>
</evidence>
<reference evidence="1" key="2">
    <citation type="submission" date="2022-01" db="EMBL/GenBank/DDBJ databases">
        <authorList>
            <person name="Yamashiro T."/>
            <person name="Shiraishi A."/>
            <person name="Satake H."/>
            <person name="Nakayama K."/>
        </authorList>
    </citation>
    <scope>NUCLEOTIDE SEQUENCE</scope>
</reference>
<gene>
    <name evidence="1" type="ORF">Tco_1015040</name>
</gene>